<evidence type="ECO:0000313" key="1">
    <source>
        <dbReference type="EMBL" id="GBG14655.1"/>
    </source>
</evidence>
<gene>
    <name evidence="1" type="ORF">NMK_2254</name>
</gene>
<dbReference type="Pfam" id="PF11333">
    <property type="entry name" value="DUF3135"/>
    <property type="match status" value="1"/>
</dbReference>
<name>A0A2R5F9E3_9PROT</name>
<comment type="caution">
    <text evidence="1">The sequence shown here is derived from an EMBL/GenBank/DDBJ whole genome shotgun (WGS) entry which is preliminary data.</text>
</comment>
<dbReference type="AlphaFoldDB" id="A0A2R5F9E3"/>
<dbReference type="Proteomes" id="UP000245081">
    <property type="component" value="Unassembled WGS sequence"/>
</dbReference>
<evidence type="ECO:0000313" key="2">
    <source>
        <dbReference type="Proteomes" id="UP000245081"/>
    </source>
</evidence>
<accession>A0A2R5F9E3</accession>
<evidence type="ECO:0008006" key="3">
    <source>
        <dbReference type="Google" id="ProtNLM"/>
    </source>
</evidence>
<dbReference type="InterPro" id="IPR021482">
    <property type="entry name" value="DUF3135"/>
</dbReference>
<organism evidence="1 2">
    <name type="scientific">Novimethylophilus kurashikiensis</name>
    <dbReference type="NCBI Taxonomy" id="1825523"/>
    <lineage>
        <taxon>Bacteria</taxon>
        <taxon>Pseudomonadati</taxon>
        <taxon>Pseudomonadota</taxon>
        <taxon>Betaproteobacteria</taxon>
        <taxon>Nitrosomonadales</taxon>
        <taxon>Methylophilaceae</taxon>
        <taxon>Novimethylophilus</taxon>
    </lineage>
</organism>
<dbReference type="EMBL" id="BDOQ01000009">
    <property type="protein sequence ID" value="GBG14655.1"/>
    <property type="molecule type" value="Genomic_DNA"/>
</dbReference>
<sequence>MMQTSRHNFDFDAWRQLAEHSPEDFERQRRSAVEKVINGQGCNTRRLLALQTRIDLEILRAKTPLNACLRLSVLMWDYFDRLRETFDKNLMRQEPRQLPASKKTAQIIAFPARK</sequence>
<protein>
    <recommendedName>
        <fullName evidence="3">DUF3135 domain-containing protein</fullName>
    </recommendedName>
</protein>
<keyword evidence="2" id="KW-1185">Reference proteome</keyword>
<proteinExistence type="predicted"/>
<reference evidence="1 2" key="1">
    <citation type="journal article" date="2018" name="Environ. Microbiol.">
        <title>Isolation and genomic characterization of Novimethylophilus kurashikiensis gen. nov. sp. nov., a new lanthanide-dependent methylotrophic species of Methylophilaceae.</title>
        <authorList>
            <person name="Lv H."/>
            <person name="Sahin N."/>
            <person name="Tani A."/>
        </authorList>
    </citation>
    <scope>NUCLEOTIDE SEQUENCE [LARGE SCALE GENOMIC DNA]</scope>
    <source>
        <strain evidence="1 2">La2-4</strain>
    </source>
</reference>